<accession>A0A8S9PXQ2</accession>
<comment type="caution">
    <text evidence="2">The sequence shown here is derived from an EMBL/GenBank/DDBJ whole genome shotgun (WGS) entry which is preliminary data.</text>
</comment>
<protein>
    <submittedName>
        <fullName evidence="2">Uncharacterized protein</fullName>
    </submittedName>
</protein>
<dbReference type="Proteomes" id="UP000712600">
    <property type="component" value="Unassembled WGS sequence"/>
</dbReference>
<organism evidence="2 3">
    <name type="scientific">Brassica cretica</name>
    <name type="common">Mustard</name>
    <dbReference type="NCBI Taxonomy" id="69181"/>
    <lineage>
        <taxon>Eukaryota</taxon>
        <taxon>Viridiplantae</taxon>
        <taxon>Streptophyta</taxon>
        <taxon>Embryophyta</taxon>
        <taxon>Tracheophyta</taxon>
        <taxon>Spermatophyta</taxon>
        <taxon>Magnoliopsida</taxon>
        <taxon>eudicotyledons</taxon>
        <taxon>Gunneridae</taxon>
        <taxon>Pentapetalae</taxon>
        <taxon>rosids</taxon>
        <taxon>malvids</taxon>
        <taxon>Brassicales</taxon>
        <taxon>Brassicaceae</taxon>
        <taxon>Brassiceae</taxon>
        <taxon>Brassica</taxon>
    </lineage>
</organism>
<evidence type="ECO:0000256" key="1">
    <source>
        <dbReference type="SAM" id="MobiDB-lite"/>
    </source>
</evidence>
<dbReference type="EMBL" id="QGKX02001347">
    <property type="protein sequence ID" value="KAF3524560.1"/>
    <property type="molecule type" value="Genomic_DNA"/>
</dbReference>
<evidence type="ECO:0000313" key="3">
    <source>
        <dbReference type="Proteomes" id="UP000712600"/>
    </source>
</evidence>
<feature type="compositionally biased region" description="Polar residues" evidence="1">
    <location>
        <begin position="85"/>
        <end position="110"/>
    </location>
</feature>
<evidence type="ECO:0000313" key="2">
    <source>
        <dbReference type="EMBL" id="KAF3524560.1"/>
    </source>
</evidence>
<name>A0A8S9PXQ2_BRACR</name>
<sequence length="128" mass="14419">MQGSSESSNPRDSAKPQVGYYRRIGYGHRFGYGRRLMDLWVEMLGNVKGVLSCLQNLHRKFPLLQKGEDETAIVEEGQKEEEDNMNPSNINVATPNNSARFSQGKEAQTSCVTVARMERRSANLRPSN</sequence>
<gene>
    <name evidence="2" type="ORF">F2Q69_00048097</name>
</gene>
<reference evidence="2" key="1">
    <citation type="submission" date="2019-12" db="EMBL/GenBank/DDBJ databases">
        <title>Genome sequencing and annotation of Brassica cretica.</title>
        <authorList>
            <person name="Studholme D.J."/>
            <person name="Sarris P."/>
        </authorList>
    </citation>
    <scope>NUCLEOTIDE SEQUENCE</scope>
    <source>
        <strain evidence="2">PFS-109/04</strain>
        <tissue evidence="2">Leaf</tissue>
    </source>
</reference>
<dbReference type="AlphaFoldDB" id="A0A8S9PXQ2"/>
<proteinExistence type="predicted"/>
<feature type="region of interest" description="Disordered" evidence="1">
    <location>
        <begin position="77"/>
        <end position="110"/>
    </location>
</feature>